<dbReference type="SMART" id="SM00355">
    <property type="entry name" value="ZnF_C2H2"/>
    <property type="match status" value="1"/>
</dbReference>
<dbReference type="SUPFAM" id="SSF57667">
    <property type="entry name" value="beta-beta-alpha zinc fingers"/>
    <property type="match status" value="1"/>
</dbReference>
<dbReference type="Gene3D" id="3.30.160.60">
    <property type="entry name" value="Classic Zinc Finger"/>
    <property type="match status" value="1"/>
</dbReference>
<evidence type="ECO:0000256" key="4">
    <source>
        <dbReference type="ARBA" id="ARBA00022801"/>
    </source>
</evidence>
<keyword evidence="5" id="KW-0156">Chromatin regulator</keyword>
<dbReference type="GO" id="GO:0016787">
    <property type="term" value="F:hydrolase activity"/>
    <property type="evidence" value="ECO:0007669"/>
    <property type="project" value="UniProtKB-KW"/>
</dbReference>
<comment type="similarity">
    <text evidence="2">Belongs to the histone deacetylase HD2 family.</text>
</comment>
<feature type="compositionally biased region" description="Acidic residues" evidence="10">
    <location>
        <begin position="107"/>
        <end position="120"/>
    </location>
</feature>
<feature type="compositionally biased region" description="Basic and acidic residues" evidence="10">
    <location>
        <begin position="206"/>
        <end position="231"/>
    </location>
</feature>
<organism evidence="12 13">
    <name type="scientific">Oldenlandia corymbosa var. corymbosa</name>
    <dbReference type="NCBI Taxonomy" id="529605"/>
    <lineage>
        <taxon>Eukaryota</taxon>
        <taxon>Viridiplantae</taxon>
        <taxon>Streptophyta</taxon>
        <taxon>Embryophyta</taxon>
        <taxon>Tracheophyta</taxon>
        <taxon>Spermatophyta</taxon>
        <taxon>Magnoliopsida</taxon>
        <taxon>eudicotyledons</taxon>
        <taxon>Gunneridae</taxon>
        <taxon>Pentapetalae</taxon>
        <taxon>asterids</taxon>
        <taxon>lamiids</taxon>
        <taxon>Gentianales</taxon>
        <taxon>Rubiaceae</taxon>
        <taxon>Rubioideae</taxon>
        <taxon>Spermacoceae</taxon>
        <taxon>Hedyotis-Oldenlandia complex</taxon>
        <taxon>Oldenlandia</taxon>
    </lineage>
</organism>
<evidence type="ECO:0000313" key="13">
    <source>
        <dbReference type="Proteomes" id="UP001161247"/>
    </source>
</evidence>
<keyword evidence="9" id="KW-0479">Metal-binding</keyword>
<dbReference type="InterPro" id="IPR013087">
    <property type="entry name" value="Znf_C2H2_type"/>
</dbReference>
<keyword evidence="13" id="KW-1185">Reference proteome</keyword>
<comment type="subcellular location">
    <subcellularLocation>
        <location evidence="1">Nucleus</location>
        <location evidence="1">Nucleolus</location>
    </subcellularLocation>
</comment>
<feature type="compositionally biased region" description="Acidic residues" evidence="10">
    <location>
        <begin position="168"/>
        <end position="205"/>
    </location>
</feature>
<keyword evidence="4" id="KW-0378">Hydrolase</keyword>
<dbReference type="GO" id="GO:0006325">
    <property type="term" value="P:chromatin organization"/>
    <property type="evidence" value="ECO:0007669"/>
    <property type="project" value="UniProtKB-KW"/>
</dbReference>
<dbReference type="FunFam" id="2.60.120.340:FF:000004">
    <property type="entry name" value="Histone deacetylase HDT1"/>
    <property type="match status" value="1"/>
</dbReference>
<dbReference type="GO" id="GO:0005730">
    <property type="term" value="C:nucleolus"/>
    <property type="evidence" value="ECO:0007669"/>
    <property type="project" value="UniProtKB-SubCell"/>
</dbReference>
<feature type="compositionally biased region" description="Basic and acidic residues" evidence="10">
    <location>
        <begin position="134"/>
        <end position="152"/>
    </location>
</feature>
<dbReference type="Gene3D" id="2.60.120.340">
    <property type="entry name" value="Nucleoplasmin core domain"/>
    <property type="match status" value="1"/>
</dbReference>
<feature type="domain" description="C2H2-type" evidence="11">
    <location>
        <begin position="275"/>
        <end position="303"/>
    </location>
</feature>
<feature type="region of interest" description="Disordered" evidence="10">
    <location>
        <begin position="103"/>
        <end position="282"/>
    </location>
</feature>
<sequence>MEFWGVEVKSGEPLRVRLPEGMVLHMSQASLGDYKKANESVPLFLNVGGQKLVLATLVSEKLPQQQLDLVFDKELELSHNWKSGSVYFYGYIAKNPFEEYPSNRTDDDFDYDESSSDDDIPLTLADNGNAVTKANEEKPANAKKANAEKDTGAGKQKVKIVEPTPKADEDDESSEEDDSMSEDEGEESDGSDSEDDESDDSEEEETPKKAETSKKRGADSDLKTPGQDKKAKLSTPQKTDGKKAPHVATPYPSKQAGKTPAANKNQQTPKSAGSHSCKTCNRSFNSENALESHTKAKHSAAKSGN</sequence>
<evidence type="ECO:0000256" key="5">
    <source>
        <dbReference type="ARBA" id="ARBA00022853"/>
    </source>
</evidence>
<evidence type="ECO:0000256" key="10">
    <source>
        <dbReference type="SAM" id="MobiDB-lite"/>
    </source>
</evidence>
<dbReference type="Proteomes" id="UP001161247">
    <property type="component" value="Chromosome 3"/>
</dbReference>
<evidence type="ECO:0000259" key="11">
    <source>
        <dbReference type="PROSITE" id="PS50157"/>
    </source>
</evidence>
<evidence type="ECO:0000256" key="6">
    <source>
        <dbReference type="ARBA" id="ARBA00023015"/>
    </source>
</evidence>
<dbReference type="Pfam" id="PF13912">
    <property type="entry name" value="zf-C2H2_6"/>
    <property type="match status" value="1"/>
</dbReference>
<gene>
    <name evidence="12" type="ORF">OLC1_LOCUS8206</name>
</gene>
<evidence type="ECO:0000313" key="12">
    <source>
        <dbReference type="EMBL" id="CAI9097828.1"/>
    </source>
</evidence>
<keyword evidence="8" id="KW-0539">Nucleus</keyword>
<keyword evidence="9" id="KW-0862">Zinc</keyword>
<dbReference type="InterPro" id="IPR036236">
    <property type="entry name" value="Znf_C2H2_sf"/>
</dbReference>
<evidence type="ECO:0000256" key="8">
    <source>
        <dbReference type="ARBA" id="ARBA00023242"/>
    </source>
</evidence>
<dbReference type="GO" id="GO:0008270">
    <property type="term" value="F:zinc ion binding"/>
    <property type="evidence" value="ECO:0007669"/>
    <property type="project" value="UniProtKB-KW"/>
</dbReference>
<evidence type="ECO:0000256" key="7">
    <source>
        <dbReference type="ARBA" id="ARBA00023163"/>
    </source>
</evidence>
<proteinExistence type="inferred from homology"/>
<evidence type="ECO:0000256" key="9">
    <source>
        <dbReference type="PROSITE-ProRule" id="PRU00042"/>
    </source>
</evidence>
<evidence type="ECO:0000256" key="2">
    <source>
        <dbReference type="ARBA" id="ARBA00006673"/>
    </source>
</evidence>
<dbReference type="EMBL" id="OX459120">
    <property type="protein sequence ID" value="CAI9097828.1"/>
    <property type="molecule type" value="Genomic_DNA"/>
</dbReference>
<dbReference type="PROSITE" id="PS00028">
    <property type="entry name" value="ZINC_FINGER_C2H2_1"/>
    <property type="match status" value="1"/>
</dbReference>
<evidence type="ECO:0000256" key="3">
    <source>
        <dbReference type="ARBA" id="ARBA00022491"/>
    </source>
</evidence>
<keyword evidence="9" id="KW-0863">Zinc-finger</keyword>
<dbReference type="PROSITE" id="PS50157">
    <property type="entry name" value="ZINC_FINGER_C2H2_2"/>
    <property type="match status" value="1"/>
</dbReference>
<keyword evidence="6" id="KW-0805">Transcription regulation</keyword>
<keyword evidence="7" id="KW-0804">Transcription</keyword>
<name>A0AAV1CTB0_OLDCO</name>
<reference evidence="12" key="1">
    <citation type="submission" date="2023-03" db="EMBL/GenBank/DDBJ databases">
        <authorList>
            <person name="Julca I."/>
        </authorList>
    </citation>
    <scope>NUCLEOTIDE SEQUENCE</scope>
</reference>
<feature type="compositionally biased region" description="Polar residues" evidence="10">
    <location>
        <begin position="262"/>
        <end position="282"/>
    </location>
</feature>
<dbReference type="Pfam" id="PF17800">
    <property type="entry name" value="NPL"/>
    <property type="match status" value="1"/>
</dbReference>
<protein>
    <submittedName>
        <fullName evidence="12">OLC1v1034331C3</fullName>
    </submittedName>
</protein>
<accession>A0AAV1CTB0</accession>
<evidence type="ECO:0000256" key="1">
    <source>
        <dbReference type="ARBA" id="ARBA00004604"/>
    </source>
</evidence>
<dbReference type="InterPro" id="IPR041232">
    <property type="entry name" value="NPL"/>
</dbReference>
<dbReference type="AlphaFoldDB" id="A0AAV1CTB0"/>
<keyword evidence="3" id="KW-0678">Repressor</keyword>